<dbReference type="Pfam" id="PF13656">
    <property type="entry name" value="RNA_pol_L_2"/>
    <property type="match status" value="1"/>
</dbReference>
<evidence type="ECO:0000256" key="3">
    <source>
        <dbReference type="ARBA" id="ARBA00023163"/>
    </source>
</evidence>
<dbReference type="InterPro" id="IPR037685">
    <property type="entry name" value="RBP11"/>
</dbReference>
<organism evidence="7 8">
    <name type="scientific">Clohesyomyces aquaticus</name>
    <dbReference type="NCBI Taxonomy" id="1231657"/>
    <lineage>
        <taxon>Eukaryota</taxon>
        <taxon>Fungi</taxon>
        <taxon>Dikarya</taxon>
        <taxon>Ascomycota</taxon>
        <taxon>Pezizomycotina</taxon>
        <taxon>Dothideomycetes</taxon>
        <taxon>Pleosporomycetidae</taxon>
        <taxon>Pleosporales</taxon>
        <taxon>Lindgomycetaceae</taxon>
        <taxon>Clohesyomyces</taxon>
    </lineage>
</organism>
<evidence type="ECO:0000313" key="8">
    <source>
        <dbReference type="Proteomes" id="UP000193144"/>
    </source>
</evidence>
<keyword evidence="3" id="KW-0804">Transcription</keyword>
<dbReference type="STRING" id="1231657.A0A1Y1YIV2"/>
<gene>
    <name evidence="7" type="ORF">BCR34DRAFT_577855</name>
</gene>
<reference evidence="7 8" key="1">
    <citation type="submission" date="2016-07" db="EMBL/GenBank/DDBJ databases">
        <title>Pervasive Adenine N6-methylation of Active Genes in Fungi.</title>
        <authorList>
            <consortium name="DOE Joint Genome Institute"/>
            <person name="Mondo S.J."/>
            <person name="Dannebaum R.O."/>
            <person name="Kuo R.C."/>
            <person name="Labutti K."/>
            <person name="Haridas S."/>
            <person name="Kuo A."/>
            <person name="Salamov A."/>
            <person name="Ahrendt S.R."/>
            <person name="Lipzen A."/>
            <person name="Sullivan W."/>
            <person name="Andreopoulos W.B."/>
            <person name="Clum A."/>
            <person name="Lindquist E."/>
            <person name="Daum C."/>
            <person name="Ramamoorthy G.K."/>
            <person name="Gryganskyi A."/>
            <person name="Culley D."/>
            <person name="Magnuson J.K."/>
            <person name="James T.Y."/>
            <person name="O'Malley M.A."/>
            <person name="Stajich J.E."/>
            <person name="Spatafora J.W."/>
            <person name="Visel A."/>
            <person name="Grigoriev I.V."/>
        </authorList>
    </citation>
    <scope>NUCLEOTIDE SEQUENCE [LARGE SCALE GENOMIC DNA]</scope>
    <source>
        <strain evidence="7 8">CBS 115471</strain>
    </source>
</reference>
<dbReference type="InterPro" id="IPR036603">
    <property type="entry name" value="RBP11-like"/>
</dbReference>
<accession>A0A1Y1YIV2</accession>
<dbReference type="Gene3D" id="3.30.1360.10">
    <property type="entry name" value="RNA polymerase, RBP11-like subunit"/>
    <property type="match status" value="1"/>
</dbReference>
<keyword evidence="2 7" id="KW-0240">DNA-directed RNA polymerase</keyword>
<dbReference type="PANTHER" id="PTHR13946:SF16">
    <property type="entry name" value="DNA-DIRECTED RNA POLYMERASE II SUBUNIT RPB11"/>
    <property type="match status" value="1"/>
</dbReference>
<dbReference type="GO" id="GO:0003899">
    <property type="term" value="F:DNA-directed RNA polymerase activity"/>
    <property type="evidence" value="ECO:0007669"/>
    <property type="project" value="InterPro"/>
</dbReference>
<feature type="domain" description="DNA-directed RNA polymerase RBP11-like dimerisation" evidence="6">
    <location>
        <begin position="31"/>
        <end position="102"/>
    </location>
</feature>
<dbReference type="InterPro" id="IPR009025">
    <property type="entry name" value="RBP11-like_dimer"/>
</dbReference>
<dbReference type="GO" id="GO:0046983">
    <property type="term" value="F:protein dimerization activity"/>
    <property type="evidence" value="ECO:0007669"/>
    <property type="project" value="InterPro"/>
</dbReference>
<dbReference type="PANTHER" id="PTHR13946">
    <property type="entry name" value="DNA-DIRECTED RNA POLYMERASE I,II,III"/>
    <property type="match status" value="1"/>
</dbReference>
<evidence type="ECO:0000256" key="5">
    <source>
        <dbReference type="ARBA" id="ARBA00025751"/>
    </source>
</evidence>
<dbReference type="EMBL" id="MCFA01000232">
    <property type="protein sequence ID" value="ORX97554.1"/>
    <property type="molecule type" value="Genomic_DNA"/>
</dbReference>
<dbReference type="OrthoDB" id="10248581at2759"/>
<dbReference type="AlphaFoldDB" id="A0A1Y1YIV2"/>
<dbReference type="InterPro" id="IPR022905">
    <property type="entry name" value="Rpo11-like"/>
</dbReference>
<proteinExistence type="inferred from homology"/>
<evidence type="ECO:0000313" key="7">
    <source>
        <dbReference type="EMBL" id="ORX97554.1"/>
    </source>
</evidence>
<dbReference type="GO" id="GO:0005665">
    <property type="term" value="C:RNA polymerase II, core complex"/>
    <property type="evidence" value="ECO:0007669"/>
    <property type="project" value="InterPro"/>
</dbReference>
<comment type="similarity">
    <text evidence="5">Belongs to the archaeal Rpo11/eukaryotic RPB11/RPC19 RNA polymerase subunit family.</text>
</comment>
<dbReference type="Proteomes" id="UP000193144">
    <property type="component" value="Unassembled WGS sequence"/>
</dbReference>
<dbReference type="HAMAP" id="MF_00261">
    <property type="entry name" value="RNApol_arch_Rpo11"/>
    <property type="match status" value="1"/>
</dbReference>
<protein>
    <submittedName>
        <fullName evidence="7">DNA-directed RNA polymerase</fullName>
    </submittedName>
</protein>
<evidence type="ECO:0000256" key="4">
    <source>
        <dbReference type="ARBA" id="ARBA00023242"/>
    </source>
</evidence>
<sequence>MNAPDRFELFLLADGEIKVEYREETRVPNTAIMTFNKEDHTLGNLISQRLHKYDYVHFSAYKLPHPLFAKFDLRVTTDGSKTPKEAVVIACRDVVQDLEVFARSFQTEWLGKRIVQEGETERAARDQQNNY</sequence>
<dbReference type="InterPro" id="IPR008193">
    <property type="entry name" value="RNA_pol_Rpb11_13-16kDa_CS"/>
</dbReference>
<keyword evidence="8" id="KW-1185">Reference proteome</keyword>
<dbReference type="GO" id="GO:0003677">
    <property type="term" value="F:DNA binding"/>
    <property type="evidence" value="ECO:0007669"/>
    <property type="project" value="InterPro"/>
</dbReference>
<evidence type="ECO:0000256" key="2">
    <source>
        <dbReference type="ARBA" id="ARBA00022478"/>
    </source>
</evidence>
<keyword evidence="4" id="KW-0539">Nucleus</keyword>
<comment type="subcellular location">
    <subcellularLocation>
        <location evidence="1">Nucleus</location>
    </subcellularLocation>
</comment>
<dbReference type="GO" id="GO:0006366">
    <property type="term" value="P:transcription by RNA polymerase II"/>
    <property type="evidence" value="ECO:0007669"/>
    <property type="project" value="InterPro"/>
</dbReference>
<dbReference type="SUPFAM" id="SSF55257">
    <property type="entry name" value="RBP11-like subunits of RNA polymerase"/>
    <property type="match status" value="1"/>
</dbReference>
<dbReference type="CDD" id="cd06926">
    <property type="entry name" value="RNAP_II_RPB11"/>
    <property type="match status" value="1"/>
</dbReference>
<evidence type="ECO:0000259" key="6">
    <source>
        <dbReference type="Pfam" id="PF13656"/>
    </source>
</evidence>
<name>A0A1Y1YIV2_9PLEO</name>
<evidence type="ECO:0000256" key="1">
    <source>
        <dbReference type="ARBA" id="ARBA00004123"/>
    </source>
</evidence>
<dbReference type="PROSITE" id="PS01154">
    <property type="entry name" value="RNA_POL_L_13KD"/>
    <property type="match status" value="1"/>
</dbReference>
<comment type="caution">
    <text evidence="7">The sequence shown here is derived from an EMBL/GenBank/DDBJ whole genome shotgun (WGS) entry which is preliminary data.</text>
</comment>